<reference evidence="1 2" key="1">
    <citation type="journal article" date="2021" name="Plant Biotechnol. J.">
        <title>Multi-omics assisted identification of the key and species-specific regulatory components of drought-tolerant mechanisms in Gossypium stocksii.</title>
        <authorList>
            <person name="Yu D."/>
            <person name="Ke L."/>
            <person name="Zhang D."/>
            <person name="Wu Y."/>
            <person name="Sun Y."/>
            <person name="Mei J."/>
            <person name="Sun J."/>
            <person name="Sun Y."/>
        </authorList>
    </citation>
    <scope>NUCLEOTIDE SEQUENCE [LARGE SCALE GENOMIC DNA]</scope>
    <source>
        <strain evidence="2">cv. E1</strain>
        <tissue evidence="1">Leaf</tissue>
    </source>
</reference>
<dbReference type="Proteomes" id="UP000828251">
    <property type="component" value="Unassembled WGS sequence"/>
</dbReference>
<sequence length="98" mass="11202">MPNMKFLSQIEAERKHFIFDPKDQCSTSLFKGFENWDVVNSQMPCDYGLLPSKNLLIHCGKVTSQNGILLKKEGMQITYFLSKPFVALGFLETILLDL</sequence>
<proteinExistence type="predicted"/>
<dbReference type="AlphaFoldDB" id="A0A9D3URU6"/>
<protein>
    <submittedName>
        <fullName evidence="1">Uncharacterized protein</fullName>
    </submittedName>
</protein>
<gene>
    <name evidence="1" type="ORF">J1N35_034348</name>
</gene>
<keyword evidence="2" id="KW-1185">Reference proteome</keyword>
<evidence type="ECO:0000313" key="2">
    <source>
        <dbReference type="Proteomes" id="UP000828251"/>
    </source>
</evidence>
<accession>A0A9D3URU6</accession>
<organism evidence="1 2">
    <name type="scientific">Gossypium stocksii</name>
    <dbReference type="NCBI Taxonomy" id="47602"/>
    <lineage>
        <taxon>Eukaryota</taxon>
        <taxon>Viridiplantae</taxon>
        <taxon>Streptophyta</taxon>
        <taxon>Embryophyta</taxon>
        <taxon>Tracheophyta</taxon>
        <taxon>Spermatophyta</taxon>
        <taxon>Magnoliopsida</taxon>
        <taxon>eudicotyledons</taxon>
        <taxon>Gunneridae</taxon>
        <taxon>Pentapetalae</taxon>
        <taxon>rosids</taxon>
        <taxon>malvids</taxon>
        <taxon>Malvales</taxon>
        <taxon>Malvaceae</taxon>
        <taxon>Malvoideae</taxon>
        <taxon>Gossypium</taxon>
    </lineage>
</organism>
<dbReference type="EMBL" id="JAIQCV010000010">
    <property type="protein sequence ID" value="KAH1056283.1"/>
    <property type="molecule type" value="Genomic_DNA"/>
</dbReference>
<evidence type="ECO:0000313" key="1">
    <source>
        <dbReference type="EMBL" id="KAH1056283.1"/>
    </source>
</evidence>
<name>A0A9D3URU6_9ROSI</name>
<comment type="caution">
    <text evidence="1">The sequence shown here is derived from an EMBL/GenBank/DDBJ whole genome shotgun (WGS) entry which is preliminary data.</text>
</comment>